<dbReference type="Pfam" id="PF00094">
    <property type="entry name" value="VWD"/>
    <property type="match status" value="1"/>
</dbReference>
<dbReference type="PROSITE" id="PS51233">
    <property type="entry name" value="VWFD"/>
    <property type="match status" value="1"/>
</dbReference>
<sequence length="3912" mass="440411">MWVCYCWAKEALWMVMGLHSVLLFCVIVTGVPRRSQENLSPEAACMTECAEHSGLNFSKGSRYSYRYSTATNTFLQGSVYKRSGMSLESTVIIEALGKCQMVLKLQDVRIKTTLASREESLKEMDSLREVLEQHPLHFSFHDGKILKICPWQREQAWVLNIKRGILSVLQTSLSAAGGGTVEEMDILGKCPTKYQRKGSLVLKTKDLNLCSHRYSGFSSLQSMALPDMLSQQQILSSKLECAQSFKDGILAEAKCTESSLVTPFSRKGSGAKTQTQSSLKLLQVAAEMLHKTVDSNDLYVSNMLYEREENERPSTGEEVAELVRKLCLAHSMSFETADLFITLVFELRSLSADALIGLWRRSSFKCRDNWQPLVDALPSCATEACVVLMKEIIVAKEVEDDKMESFLWSLSFIPEPTTGMVDSLAPLLQSPGASQSVFLGITALVHHFCSANSACDLLPAVQMVTSILEGYLGGNCTLQESGLSQLQLVLKAIGNAGLAATSLTPILSSCASLRSNPTEIRLAAIQAFRRIPCTANRTVLVRLYQAADDDVEIRIASYYIAMKCPSEELFNQVQQTLQEETSSQVGSFVWSHLSQLLETDDPLKQYLRDSLPDDILSREFDWEIWKYSSYSDVTFHSATAGANVEAALVFSPASFIPRSTMTNLTIYTLARAINLLEFNIRLENAEDLMQKMVGQHSATFSEYLFTNTDERNSKSENPVEAAGKSKQKKLTSKRDSRGHRLVTKGAKPKLRNAKQSCPGGKYNKMSELVKKFTERMGKKKELKCELSIKIFGNELSFLDCEDIKKQVKHYSLNLAELAVKLLKGQEVQFNKRLSLATEELFFPSISGFQVRLALNASAATNVKIKGNVDFKQRSNFFINGYIKPSALIQISAQMGIVGNLGRAGLNWVTGLKTSTSLDGGIQVKKGQELKVFLNTPEESMEIIDFSSKFYLTTMDGMENIEGFQDHIETKSCTSEEVSKIFGWQLCSEMSYPGKTSSLPFPFFGPAKATMTLKKQDRGLQLYLMEAAYNYTPQEDSWIPSEVVLHFFIGTPKSDLKRDVGVDLNFNVPQKKFRIKFIQPKKKIQVDGKLELSKNSRVGHLELILDDKDVYYIKGMTGLQTVSGEQRYTAQLETKLIKQGSPIILSGNITKQLGKKMAFSVSLHNLLKDAAFLSVFLEKKVDDKLRQYSLEGETYFPGVLGSHTIGLLQQRGSLWSNALRIKYGLLGDAKNLRHECNAGQKIKVETSSNEAYKLDMGHELHCTQTPSYNHKVHLLHEASTSRLYSHLEVNYGKHWDEINNKRKLLVSQTFKNSSSPSQVNYFMEFTMQIPEKQVNYRTQLQHSRTSQGHSESSTNFKVQYNDRMPFVAGLQWKNTSRNYLRKWEGTLNMDTPWLYLYVAHKLHQPERSAYLSTMELTAGKALSIKNLVVEIFCKDKGNEKEGKIHIYTPTTTYLRASTVNHLERNVLHSYSEVVSMWNQLLRTEIHLENSERAKFLCFMIKSTKQEFNLSADYLHLQRPKKINLSMKALWTDHKSLPVVMQLEGQIEELKKDKMFYQKRGTIHIRHPFKLPIPQSFLLQETFTADKKQKHYYLETKILINGLDESVQTFTLGYQAEHPYMCAGLAHPYSSKIFPQNVELCALTRGHQSAKHEIEAILRVNKKDAIRLLGKYLNKSSETDFRHLLHMDMTHSFQLQFPQALALNGELFSAQTKVEVFDYGVNIKATINKNDSSQFIAQLNGSNIHFGFSSQFTHPYQSKFPQSFQAHAAVKSYGENSLNGSLYLHSSGKDLALLEVDMSKETRKNSRIIGVRALLHQAILTEPESVQLQLMGKASPSRLLLSSELKLNENRLHLVFLGAMEQKVGLLLSLNGKVQHNIGGLKIIPQLFSLNGSLKRKNNIHEGNISVMINKALYGLHLRNRNVFGNISLHNVTFTLTQNGSQAIPMEAKLKGYLELNKGIKRGLASFQVDEQALYVDVSNVMNQGHRGIAGTLIHNITSLKNAGFPIDGTITAMYDHVIANHTVTMALQSGSERIDAAFGVERLSLGDSKSQLTASLKHNITKLKKHGIPFTVEGACYYQNFSKRIAAGVTTRVEKEHFKVGVEKKSTSSTVKIALSFHHDLGGLLNIVPPVVQVNCNGESTTNQLSGHCSGEVASCLFETPARISLNGSVFTSDSMANFIGYVSSDDTFIRMHLHATCGLQHSVEIGFKHSLPQLQSLGIAKENQLKMSAVRGDKYNGLLDIVLGQCTFKADGEVRPESNETDIEWIVTLMNSCVTLQKVGLPQILVTGGSFIVNTCNISLTINLQCDGKTTDVQIDSSCGHKHAFQGMLRHSVPQLSDIGLPAENSILLSAAKGSTIEGILSLQAGECKLKARGDLQTQNKTEWTLETETECQLLQDLNIPVQSQLIGSIQRDGCQAELLCTLKTDGKTAHLKVRTECQPKVTVDIEFSHELPQLKEIPGENKLSIMAGKELKYSIDIELKSGSCELQANGDLQVENKLQWKMLMENKCKTMQELGTPIKIDGSGYILIDRMNLDSQMLIIVDESTLQGLLILKATNDKQELDGLITHNIQGAVDLGIPARTLVDVTSEKNGDLYKRFIQFSVDGKQITEELSFIRKLDHVSINYKLTHNVEALKALRIEDRIELQATIDLKDSKSFCIKTLYGSCLMVLGGQIQKTEARTDLTGNFQHNWPWLTQLGVSASVQMVVSLQRLNSAQERRMQIMAGQTSVTYTVNSRHVGQQMEIFCQSVHNSEALLTFGYPKATNLTLVLQKLENKAKGSFEIQYDEKYITLNMDVVTDFELYDTFELMAEVKHSITGLKHLGLPFMIKIAFLEVLTANEIEGSLKLTCETNTNLLVTITVKNEQQSEELNIKTLQNAPFLLQYFPSTAELSSKVNYSMREAEARFSIRMEKKDFHLTTKLTFTGTSYRKVIEMMHTMPQLKILPRRLVFMTVYQKSNRTHLLRHIVLWNGKEVKVTGTYTGLFPKLSGGHDIKVEFFHPLSIPFPWHSKVNVYVEHSTRNHQDDITIGWNNKDQVLISSSLKFGKEHVKYRATVVQPFNFTLRQLEVSSLSERKGGKYNQQIQLTWNGGQPADFKITLEDKSKFNITLWDACVAISSDQLQKVLTVGSLQACVSIKQTTVLFTEYLDLNWDGKKISQNLTYERNRPLYPDKIQLEATLENVFLTSCSRQHILGKIETDFSTWLDNYMSLALCDLPNVIILSGRHQLNRGDVILQSEGRLHHTGDVRDDGVLTIALKNNSTAKVKKYLMEFELKASEDIWLGLTGTATSSAVQSHVLMEGNIDPKEKVKVTASKGKECHQYYMGYVKGDLEEGVELTACTDGQQMATINAYLSVNGIRQERMGQLILTAVNQSLSLVAHGCGDPVVKVENKLNKIGSHLKAKLMEKIKKFDESVLKFRRSVQQIDFLYEAAGWPLKTSQEVAGILQNGGKAVTQMWKQSGIRQTLRNNLPLYLEKIQDTVQQMQNELQKPLATLKDAYYDVTLKPLDEVWQEKTEAYMKKIQDFVPSIVKDVWLMEPIQVTLRAMKTGLDMATHQMLRWAEAKFSRAVSKIRKPLSNLYSFSARNCSVAVKLPMLPKGDHSVDLANITNYLIEEKLMRPLWDLYNINPVAEYYRIKQRMMESPFEYHAVLMGNKHFRTFDGRIYDLTSKCSVLLAKDFVHNTFTIVLNQESSGLRSFHVEMNQTTIDIYPGLKTYKMYNFSLMEENCLSLDHSLEKNGITMRKEANRIEVLNENGISVSCDFHYDLCTVTLDGWHHGVSAGLFGTNDNEAGNEWMFPNHSYTGSVQEFTRSWQVSSHCSYVQKKVKPCSITAKQNVCKVFFQEPNSLLRNCFKVVDPEPFYSMCVYDACDSSELKAACNLAAAFVHLCSRNFVPLEIPSQCGKFHFWSSQTL</sequence>
<feature type="domain" description="Vitellogenin" evidence="6">
    <location>
        <begin position="57"/>
        <end position="660"/>
    </location>
</feature>
<dbReference type="InterPro" id="IPR001747">
    <property type="entry name" value="Vitellogenin_N"/>
</dbReference>
<keyword evidence="9" id="KW-1185">Reference proteome</keyword>
<keyword evidence="5" id="KW-0472">Membrane</keyword>
<keyword evidence="2" id="KW-0325">Glycoprotein</keyword>
<dbReference type="Gene3D" id="2.30.230.10">
    <property type="entry name" value="Lipovitellin, beta-sheet shell regions, chain A"/>
    <property type="match status" value="1"/>
</dbReference>
<reference evidence="9" key="1">
    <citation type="journal article" date="2017" name="PLoS ONE">
        <title>The Agassiz's desert tortoise genome provides a resource for the conservation of a threatened species.</title>
        <authorList>
            <person name="Tollis M."/>
            <person name="DeNardo D.F."/>
            <person name="Cornelius J.A."/>
            <person name="Dolby G.A."/>
            <person name="Edwards T."/>
            <person name="Henen B.T."/>
            <person name="Karl A.E."/>
            <person name="Murphy R.W."/>
            <person name="Kusumi K."/>
        </authorList>
    </citation>
    <scope>NUCLEOTIDE SEQUENCE [LARGE SCALE GENOMIC DNA]</scope>
</reference>
<feature type="transmembrane region" description="Helical" evidence="5">
    <location>
        <begin position="12"/>
        <end position="31"/>
    </location>
</feature>
<dbReference type="PROSITE" id="PS51211">
    <property type="entry name" value="VITELLOGENIN"/>
    <property type="match status" value="1"/>
</dbReference>
<evidence type="ECO:0000256" key="2">
    <source>
        <dbReference type="ARBA" id="ARBA00023180"/>
    </source>
</evidence>
<dbReference type="GO" id="GO:0005319">
    <property type="term" value="F:lipid transporter activity"/>
    <property type="evidence" value="ECO:0007669"/>
    <property type="project" value="InterPro"/>
</dbReference>
<dbReference type="SUPFAM" id="SSF48431">
    <property type="entry name" value="Lipovitellin-phosvitin complex, superhelical domain"/>
    <property type="match status" value="1"/>
</dbReference>
<name>A0A452J5R0_9SAUR</name>
<dbReference type="Gene3D" id="1.25.10.20">
    <property type="entry name" value="Vitellinogen, superhelical"/>
    <property type="match status" value="1"/>
</dbReference>
<proteinExistence type="predicted"/>
<evidence type="ECO:0008006" key="10">
    <source>
        <dbReference type="Google" id="ProtNLM"/>
    </source>
</evidence>
<evidence type="ECO:0000259" key="7">
    <source>
        <dbReference type="PROSITE" id="PS51233"/>
    </source>
</evidence>
<dbReference type="SMART" id="SM00638">
    <property type="entry name" value="LPD_N"/>
    <property type="match status" value="1"/>
</dbReference>
<evidence type="ECO:0000256" key="5">
    <source>
        <dbReference type="SAM" id="Phobius"/>
    </source>
</evidence>
<dbReference type="InterPro" id="IPR015819">
    <property type="entry name" value="Lipid_transp_b-sht_shell"/>
</dbReference>
<evidence type="ECO:0000256" key="1">
    <source>
        <dbReference type="ARBA" id="ARBA00022729"/>
    </source>
</evidence>
<evidence type="ECO:0000259" key="6">
    <source>
        <dbReference type="PROSITE" id="PS51211"/>
    </source>
</evidence>
<evidence type="ECO:0000313" key="8">
    <source>
        <dbReference type="Ensembl" id="ENSGAGP00000035807.1"/>
    </source>
</evidence>
<evidence type="ECO:0000256" key="3">
    <source>
        <dbReference type="PROSITE-ProRule" id="PRU00557"/>
    </source>
</evidence>
<dbReference type="InterPro" id="IPR001846">
    <property type="entry name" value="VWF_type-D"/>
</dbReference>
<dbReference type="PANTHER" id="PTHR37860:SF2">
    <property type="entry name" value="VITELLOGENIN DOMAIN-CONTAINING PROTEIN"/>
    <property type="match status" value="1"/>
</dbReference>
<dbReference type="InterPro" id="IPR048484">
    <property type="entry name" value="LOC400499-like"/>
</dbReference>
<evidence type="ECO:0000313" key="9">
    <source>
        <dbReference type="Proteomes" id="UP000291020"/>
    </source>
</evidence>
<dbReference type="SMART" id="SM01169">
    <property type="entry name" value="DUF1943"/>
    <property type="match status" value="1"/>
</dbReference>
<comment type="caution">
    <text evidence="3">Lacks conserved residue(s) required for the propagation of feature annotation.</text>
</comment>
<dbReference type="Proteomes" id="UP000291020">
    <property type="component" value="Unassembled WGS sequence"/>
</dbReference>
<feature type="region of interest" description="Disordered" evidence="4">
    <location>
        <begin position="710"/>
        <end position="757"/>
    </location>
</feature>
<keyword evidence="5" id="KW-0812">Transmembrane</keyword>
<reference evidence="8" key="3">
    <citation type="submission" date="2025-09" db="UniProtKB">
        <authorList>
            <consortium name="Ensembl"/>
        </authorList>
    </citation>
    <scope>IDENTIFICATION</scope>
</reference>
<dbReference type="InterPro" id="IPR015255">
    <property type="entry name" value="Vitellinogen_open_b-sht"/>
</dbReference>
<dbReference type="Pfam" id="PF08742">
    <property type="entry name" value="C8"/>
    <property type="match status" value="1"/>
</dbReference>
<protein>
    <recommendedName>
        <fullName evidence="10">Vitellogenin domain-containing protein</fullName>
    </recommendedName>
</protein>
<dbReference type="SUPFAM" id="SSF56968">
    <property type="entry name" value="Lipovitellin-phosvitin complex, beta-sheet shell regions"/>
    <property type="match status" value="2"/>
</dbReference>
<dbReference type="Gene3D" id="2.20.50.20">
    <property type="entry name" value="Lipovitellin. Chain A, domain 3"/>
    <property type="match status" value="1"/>
</dbReference>
<dbReference type="InterPro" id="IPR011030">
    <property type="entry name" value="Lipovitellin_superhlx_dom"/>
</dbReference>
<dbReference type="SMART" id="SM00832">
    <property type="entry name" value="C8"/>
    <property type="match status" value="1"/>
</dbReference>
<keyword evidence="5" id="KW-1133">Transmembrane helix</keyword>
<dbReference type="SMART" id="SM00216">
    <property type="entry name" value="VWD"/>
    <property type="match status" value="1"/>
</dbReference>
<dbReference type="PANTHER" id="PTHR37860">
    <property type="entry name" value="AGAP008810-PA"/>
    <property type="match status" value="1"/>
</dbReference>
<dbReference type="Ensembl" id="ENSGAGT00000040536.1">
    <property type="protein sequence ID" value="ENSGAGP00000035807.1"/>
    <property type="gene ID" value="ENSGAGG00000025409.1"/>
</dbReference>
<dbReference type="InterPro" id="IPR015817">
    <property type="entry name" value="Vitellinogen_open_b-sht_sub1"/>
</dbReference>
<reference evidence="8" key="2">
    <citation type="submission" date="2025-08" db="UniProtKB">
        <authorList>
            <consortium name="Ensembl"/>
        </authorList>
    </citation>
    <scope>IDENTIFICATION</scope>
</reference>
<dbReference type="STRING" id="38772.ENSGAGP00000035807"/>
<feature type="domain" description="VWFD" evidence="7">
    <location>
        <begin position="3646"/>
        <end position="3819"/>
    </location>
</feature>
<evidence type="ECO:0000256" key="4">
    <source>
        <dbReference type="SAM" id="MobiDB-lite"/>
    </source>
</evidence>
<accession>A0A452J5R0</accession>
<dbReference type="InterPro" id="IPR015816">
    <property type="entry name" value="Vitellinogen_b-sht_N"/>
</dbReference>
<dbReference type="Pfam" id="PF21013">
    <property type="entry name" value="LOC400499"/>
    <property type="match status" value="1"/>
</dbReference>
<keyword evidence="1" id="KW-0732">Signal</keyword>
<dbReference type="InterPro" id="IPR014853">
    <property type="entry name" value="VWF/SSPO/ZAN-like_Cys-rich_dom"/>
</dbReference>
<dbReference type="Pfam" id="PF09172">
    <property type="entry name" value="Vit_open_b-sht"/>
    <property type="match status" value="1"/>
</dbReference>
<dbReference type="Pfam" id="PF01347">
    <property type="entry name" value="Vitellogenin_N"/>
    <property type="match status" value="1"/>
</dbReference>
<dbReference type="Gene3D" id="2.20.80.10">
    <property type="entry name" value="Lipovitellin-phosvitin complex, chain A, domain 4"/>
    <property type="match status" value="1"/>
</dbReference>
<organism evidence="8 9">
    <name type="scientific">Gopherus agassizii</name>
    <name type="common">Agassiz's desert tortoise</name>
    <dbReference type="NCBI Taxonomy" id="38772"/>
    <lineage>
        <taxon>Eukaryota</taxon>
        <taxon>Metazoa</taxon>
        <taxon>Chordata</taxon>
        <taxon>Craniata</taxon>
        <taxon>Vertebrata</taxon>
        <taxon>Euteleostomi</taxon>
        <taxon>Archelosauria</taxon>
        <taxon>Testudinata</taxon>
        <taxon>Testudines</taxon>
        <taxon>Cryptodira</taxon>
        <taxon>Durocryptodira</taxon>
        <taxon>Testudinoidea</taxon>
        <taxon>Testudinidae</taxon>
        <taxon>Gopherus</taxon>
    </lineage>
</organism>
<feature type="compositionally biased region" description="Basic residues" evidence="4">
    <location>
        <begin position="725"/>
        <end position="752"/>
    </location>
</feature>